<dbReference type="KEGG" id="vg:25395988"/>
<evidence type="ECO:0000313" key="2">
    <source>
        <dbReference type="Proteomes" id="UP000102399"/>
    </source>
</evidence>
<gene>
    <name evidence="1" type="primary">pV</name>
</gene>
<organismHost>
    <name type="scientific">Equus caballus</name>
    <name type="common">Horse</name>
    <dbReference type="NCBI Taxonomy" id="9796"/>
</organismHost>
<proteinExistence type="predicted"/>
<dbReference type="EMBL" id="KT160425">
    <property type="protein sequence ID" value="AKT26029.1"/>
    <property type="molecule type" value="Genomic_DNA"/>
</dbReference>
<dbReference type="Proteomes" id="UP000102399">
    <property type="component" value="Segment"/>
</dbReference>
<dbReference type="GO" id="GO:0044423">
    <property type="term" value="C:virion component"/>
    <property type="evidence" value="ECO:0007669"/>
    <property type="project" value="UniProtKB-KW"/>
</dbReference>
<dbReference type="GeneID" id="25395988"/>
<sequence length="300" mass="33493">MTSITREIKEELLRAAHPEIYGLPNIKSNAKRKADSALAGRVTKRRPAVDNFLKPGSASPLLPKRPYDEVYTDKDILQQASEAQNEFAYGKRRKRIGGAFVLDTENPTPSMKPVTRQTVFPISGVKRGRSDSGDFDLAPTVQVLLPSKTLKTSENEEEVSNVPSSASNVELDDIKMRSYKQVTPDLGVQTVDVEMAVASKPSAPASTADSSRVVSVRPYVRYHPSIRLGPPVRRTRRRRRRRRRVARKSLPLLRRNSKGEILPNVVYHPSITVTPPSPPLRRDSKGRFLPNVAYHPSITT</sequence>
<organism evidence="1 2">
    <name type="scientific">Equine adenovirus B serotype 2</name>
    <name type="common">EAdV-2</name>
    <name type="synonym">Equine adenovirus 2</name>
    <dbReference type="NCBI Taxonomy" id="67603"/>
    <lineage>
        <taxon>Viruses</taxon>
        <taxon>Varidnaviria</taxon>
        <taxon>Bamfordvirae</taxon>
        <taxon>Preplasmiviricota</taxon>
        <taxon>Polisuviricotina</taxon>
        <taxon>Pharingeaviricetes</taxon>
        <taxon>Rowavirales</taxon>
        <taxon>Adenoviridae</taxon>
        <taxon>Mastadenovirus</taxon>
        <taxon>Mastadenovirus equidae</taxon>
        <taxon>Equine mastadenovirus B</taxon>
    </lineage>
</organism>
<dbReference type="OrthoDB" id="9492at10239"/>
<accession>A0A0K1DCR6</accession>
<name>A0A0K1DCR6_ADEE2</name>
<keyword evidence="2" id="KW-1185">Reference proteome</keyword>
<protein>
    <submittedName>
        <fullName evidence="1">PV</fullName>
    </submittedName>
</protein>
<reference evidence="1 2" key="1">
    <citation type="journal article" date="2015" name="Vet. Microbiol.">
        <title>Characterisation of the Equine adenovirus 2 genome.</title>
        <authorList>
            <person name="Giles C."/>
            <person name="Vanniasinkam T."/>
            <person name="Barton M."/>
            <person name="Mahony T.J."/>
        </authorList>
    </citation>
    <scope>NUCLEOTIDE SEQUENCE [LARGE SCALE GENOMIC DNA]</scope>
    <source>
        <strain evidence="1">EAdV2.385/75.9</strain>
    </source>
</reference>
<evidence type="ECO:0000313" key="1">
    <source>
        <dbReference type="EMBL" id="AKT26029.1"/>
    </source>
</evidence>
<dbReference type="RefSeq" id="YP_009162353.1">
    <property type="nucleotide sequence ID" value="NC_027705.1"/>
</dbReference>
<dbReference type="GO" id="GO:0003677">
    <property type="term" value="F:DNA binding"/>
    <property type="evidence" value="ECO:0007669"/>
    <property type="project" value="UniProtKB-KW"/>
</dbReference>